<dbReference type="PANTHER" id="PTHR12111">
    <property type="entry name" value="SPLICING FACTOR YJU2"/>
    <property type="match status" value="1"/>
</dbReference>
<feature type="compositionally biased region" description="Polar residues" evidence="2">
    <location>
        <begin position="14"/>
        <end position="34"/>
    </location>
</feature>
<sequence length="336" mass="37409">MGRYVPPDLIGLKSFNQASGHKPTNTKRNPDGSTTQTVRFECPFAIWCTNCNPAAIIGQGVRFNAQKTKVGSYYSTPVWSFRFKHTLCGGWIEVRTDPKNTEYVVVGGGRRRDDGRDKVLEGEMVMGSTDAEKIAARLDGAFGALEKNVKDKEAADTQKARVEELRKRSERDWADPYEVNRRVRREFRVGRRQRQDDERTGQALQERFGLGVDVAAPAVEDGERARLVDFAGVGVEDGGTTVSGIGIFDAEAKERVRGKRAKKLTSAQVAQQKNTLQNSLKGNTRAKSDPFLKDEQAWHPARRKPHRPLGQPEPEIEEAKSTTKTTTATLVAYDSD</sequence>
<evidence type="ECO:0000313" key="4">
    <source>
        <dbReference type="Proteomes" id="UP001345013"/>
    </source>
</evidence>
<reference evidence="3 4" key="1">
    <citation type="submission" date="2023-08" db="EMBL/GenBank/DDBJ databases">
        <title>Black Yeasts Isolated from many extreme environments.</title>
        <authorList>
            <person name="Coleine C."/>
            <person name="Stajich J.E."/>
            <person name="Selbmann L."/>
        </authorList>
    </citation>
    <scope>NUCLEOTIDE SEQUENCE [LARGE SCALE GENOMIC DNA]</scope>
    <source>
        <strain evidence="3 4">CCFEE 5885</strain>
    </source>
</reference>
<feature type="region of interest" description="Disordered" evidence="2">
    <location>
        <begin position="262"/>
        <end position="336"/>
    </location>
</feature>
<feature type="compositionally biased region" description="Polar residues" evidence="2">
    <location>
        <begin position="265"/>
        <end position="282"/>
    </location>
</feature>
<organism evidence="3 4">
    <name type="scientific">Lithohypha guttulata</name>
    <dbReference type="NCBI Taxonomy" id="1690604"/>
    <lineage>
        <taxon>Eukaryota</taxon>
        <taxon>Fungi</taxon>
        <taxon>Dikarya</taxon>
        <taxon>Ascomycota</taxon>
        <taxon>Pezizomycotina</taxon>
        <taxon>Eurotiomycetes</taxon>
        <taxon>Chaetothyriomycetidae</taxon>
        <taxon>Chaetothyriales</taxon>
        <taxon>Trichomeriaceae</taxon>
        <taxon>Lithohypha</taxon>
    </lineage>
</organism>
<evidence type="ECO:0000256" key="1">
    <source>
        <dbReference type="ARBA" id="ARBA00005595"/>
    </source>
</evidence>
<comment type="similarity">
    <text evidence="1">Belongs to the CWC16 family.</text>
</comment>
<dbReference type="PANTHER" id="PTHR12111:SF2">
    <property type="entry name" value="SPLICING FACTOR YJU2B-RELATED"/>
    <property type="match status" value="1"/>
</dbReference>
<evidence type="ECO:0000313" key="3">
    <source>
        <dbReference type="EMBL" id="KAK5093474.1"/>
    </source>
</evidence>
<evidence type="ECO:0000256" key="2">
    <source>
        <dbReference type="SAM" id="MobiDB-lite"/>
    </source>
</evidence>
<dbReference type="InterPro" id="IPR007590">
    <property type="entry name" value="Saf4/Yju2"/>
</dbReference>
<protein>
    <submittedName>
        <fullName evidence="3">Protein saf4</fullName>
    </submittedName>
</protein>
<dbReference type="EMBL" id="JAVRRG010000042">
    <property type="protein sequence ID" value="KAK5093474.1"/>
    <property type="molecule type" value="Genomic_DNA"/>
</dbReference>
<feature type="region of interest" description="Disordered" evidence="2">
    <location>
        <begin position="1"/>
        <end position="34"/>
    </location>
</feature>
<comment type="caution">
    <text evidence="3">The sequence shown here is derived from an EMBL/GenBank/DDBJ whole genome shotgun (WGS) entry which is preliminary data.</text>
</comment>
<gene>
    <name evidence="3" type="primary">saf4</name>
    <name evidence="3" type="ORF">LTR24_004185</name>
</gene>
<proteinExistence type="inferred from homology"/>
<dbReference type="Pfam" id="PF04502">
    <property type="entry name" value="Saf4_Yju2"/>
    <property type="match status" value="1"/>
</dbReference>
<feature type="compositionally biased region" description="Basic and acidic residues" evidence="2">
    <location>
        <begin position="286"/>
        <end position="297"/>
    </location>
</feature>
<accession>A0ABR0KCH8</accession>
<name>A0ABR0KCH8_9EURO</name>
<keyword evidence="4" id="KW-1185">Reference proteome</keyword>
<dbReference type="Proteomes" id="UP001345013">
    <property type="component" value="Unassembled WGS sequence"/>
</dbReference>